<feature type="domain" description="DNA replication complex GINS protein SLD5 C-terminal" evidence="8">
    <location>
        <begin position="164"/>
        <end position="217"/>
    </location>
</feature>
<dbReference type="PIRSF" id="PIRSF007764">
    <property type="entry name" value="Sld5"/>
    <property type="match status" value="1"/>
</dbReference>
<evidence type="ECO:0000256" key="1">
    <source>
        <dbReference type="ARBA" id="ARBA00004123"/>
    </source>
</evidence>
<organism evidence="9 10">
    <name type="scientific">Venturia nashicola</name>
    <dbReference type="NCBI Taxonomy" id="86259"/>
    <lineage>
        <taxon>Eukaryota</taxon>
        <taxon>Fungi</taxon>
        <taxon>Dikarya</taxon>
        <taxon>Ascomycota</taxon>
        <taxon>Pezizomycotina</taxon>
        <taxon>Dothideomycetes</taxon>
        <taxon>Pleosporomycetidae</taxon>
        <taxon>Venturiales</taxon>
        <taxon>Venturiaceae</taxon>
        <taxon>Venturia</taxon>
    </lineage>
</organism>
<dbReference type="InterPro" id="IPR036224">
    <property type="entry name" value="GINS_bundle-like_dom_sf"/>
</dbReference>
<dbReference type="InterPro" id="IPR021151">
    <property type="entry name" value="GINS_A"/>
</dbReference>
<dbReference type="STRING" id="86259.A0A4Z1P0Y4"/>
<dbReference type="InterPro" id="IPR031633">
    <property type="entry name" value="SLD5_C"/>
</dbReference>
<comment type="similarity">
    <text evidence="2 6">Belongs to the GINS4/SLD5 family.</text>
</comment>
<dbReference type="Pfam" id="PF05916">
    <property type="entry name" value="Sld5"/>
    <property type="match status" value="1"/>
</dbReference>
<reference evidence="9 10" key="1">
    <citation type="submission" date="2019-04" db="EMBL/GenBank/DDBJ databases">
        <title>High contiguity whole genome sequence and gene annotation resource for two Venturia nashicola isolates.</title>
        <authorList>
            <person name="Prokchorchik M."/>
            <person name="Won K."/>
            <person name="Lee Y."/>
            <person name="Choi E.D."/>
            <person name="Segonzac C."/>
            <person name="Sohn K.H."/>
        </authorList>
    </citation>
    <scope>NUCLEOTIDE SEQUENCE [LARGE SCALE GENOMIC DNA]</scope>
    <source>
        <strain evidence="9 10">PRI2</strain>
    </source>
</reference>
<gene>
    <name evidence="9" type="ORF">E6O75_ATG10901</name>
</gene>
<dbReference type="GO" id="GO:0006261">
    <property type="term" value="P:DNA-templated DNA replication"/>
    <property type="evidence" value="ECO:0007669"/>
    <property type="project" value="InterPro"/>
</dbReference>
<dbReference type="InterPro" id="IPR008591">
    <property type="entry name" value="GINS_Sld5"/>
</dbReference>
<evidence type="ECO:0000259" key="7">
    <source>
        <dbReference type="Pfam" id="PF05916"/>
    </source>
</evidence>
<dbReference type="Pfam" id="PF16922">
    <property type="entry name" value="SLD5_C"/>
    <property type="match status" value="1"/>
</dbReference>
<dbReference type="InterPro" id="IPR038749">
    <property type="entry name" value="Sld5_GINS_A"/>
</dbReference>
<dbReference type="Proteomes" id="UP000298493">
    <property type="component" value="Unassembled WGS sequence"/>
</dbReference>
<dbReference type="GO" id="GO:0000727">
    <property type="term" value="P:double-strand break repair via break-induced replication"/>
    <property type="evidence" value="ECO:0007669"/>
    <property type="project" value="TreeGrafter"/>
</dbReference>
<dbReference type="PANTHER" id="PTHR21206">
    <property type="entry name" value="SLD5 PROTEIN"/>
    <property type="match status" value="1"/>
</dbReference>
<dbReference type="PANTHER" id="PTHR21206:SF0">
    <property type="entry name" value="DNA REPLICATION COMPLEX GINS PROTEIN SLD5"/>
    <property type="match status" value="1"/>
</dbReference>
<dbReference type="EMBL" id="SNSC02000008">
    <property type="protein sequence ID" value="TID22107.1"/>
    <property type="molecule type" value="Genomic_DNA"/>
</dbReference>
<protein>
    <recommendedName>
        <fullName evidence="3 6">DNA replication complex GINS protein SLD5</fullName>
    </recommendedName>
</protein>
<evidence type="ECO:0000256" key="3">
    <source>
        <dbReference type="ARBA" id="ARBA00014804"/>
    </source>
</evidence>
<dbReference type="SUPFAM" id="SSF158573">
    <property type="entry name" value="GINS helical bundle-like"/>
    <property type="match status" value="1"/>
</dbReference>
<comment type="caution">
    <text evidence="9">The sequence shown here is derived from an EMBL/GenBank/DDBJ whole genome shotgun (WGS) entry which is preliminary data.</text>
</comment>
<keyword evidence="10" id="KW-1185">Reference proteome</keyword>
<accession>A0A4Z1P0Y4</accession>
<evidence type="ECO:0000313" key="10">
    <source>
        <dbReference type="Proteomes" id="UP000298493"/>
    </source>
</evidence>
<keyword evidence="5 6" id="KW-0539">Nucleus</keyword>
<dbReference type="AlphaFoldDB" id="A0A4Z1P0Y4"/>
<name>A0A4Z1P0Y4_9PEZI</name>
<comment type="function">
    <text evidence="6">The GINS complex plays an essential role in the initiation of DNA replication.</text>
</comment>
<dbReference type="SUPFAM" id="SSF160059">
    <property type="entry name" value="PriA/YqbF domain"/>
    <property type="match status" value="1"/>
</dbReference>
<comment type="subcellular location">
    <subcellularLocation>
        <location evidence="1 6">Nucleus</location>
    </subcellularLocation>
</comment>
<dbReference type="Gene3D" id="1.20.58.1030">
    <property type="match status" value="1"/>
</dbReference>
<dbReference type="Gene3D" id="3.40.5.60">
    <property type="match status" value="1"/>
</dbReference>
<dbReference type="GO" id="GO:0000811">
    <property type="term" value="C:GINS complex"/>
    <property type="evidence" value="ECO:0007669"/>
    <property type="project" value="UniProtKB-UniRule"/>
</dbReference>
<evidence type="ECO:0000256" key="4">
    <source>
        <dbReference type="ARBA" id="ARBA00022705"/>
    </source>
</evidence>
<dbReference type="CDD" id="cd11711">
    <property type="entry name" value="GINS_A_Sld5"/>
    <property type="match status" value="1"/>
</dbReference>
<evidence type="ECO:0000256" key="6">
    <source>
        <dbReference type="PIRNR" id="PIRNR007764"/>
    </source>
</evidence>
<evidence type="ECO:0000256" key="2">
    <source>
        <dbReference type="ARBA" id="ARBA00008187"/>
    </source>
</evidence>
<keyword evidence="4 6" id="KW-0235">DNA replication</keyword>
<dbReference type="CDD" id="cd21692">
    <property type="entry name" value="GINS_B_Sld5"/>
    <property type="match status" value="1"/>
</dbReference>
<sequence>MDIDDILADLDNDHVRQESQDLQSLTRSWVAERVAPELLPWPEELMDRILARIAKQIEVIEDQTGSMDPKTNFKLIILQTELERFKFLVRSFLRARIAKIDAHPLHYQTHELSYTLLSQSETQYLQAHQTLLTTHYQTSFLSQFPQSLQRLDDTAGGISMIDRPDAEKAVFVRVLRDCGAVTVEGADVRCEFRKGDVWVIRWNAVKEKVQLGDVELI</sequence>
<feature type="domain" description="GINS subunit" evidence="7">
    <location>
        <begin position="58"/>
        <end position="138"/>
    </location>
</feature>
<dbReference type="OrthoDB" id="338231at2759"/>
<evidence type="ECO:0000259" key="8">
    <source>
        <dbReference type="Pfam" id="PF16922"/>
    </source>
</evidence>
<evidence type="ECO:0000313" key="9">
    <source>
        <dbReference type="EMBL" id="TID22107.1"/>
    </source>
</evidence>
<evidence type="ECO:0000256" key="5">
    <source>
        <dbReference type="ARBA" id="ARBA00023242"/>
    </source>
</evidence>
<proteinExistence type="inferred from homology"/>